<evidence type="ECO:0000256" key="1">
    <source>
        <dbReference type="SAM" id="MobiDB-lite"/>
    </source>
</evidence>
<proteinExistence type="predicted"/>
<dbReference type="EMBL" id="SRLO01001033">
    <property type="protein sequence ID" value="TNN42478.1"/>
    <property type="molecule type" value="Genomic_DNA"/>
</dbReference>
<dbReference type="Proteomes" id="UP000314294">
    <property type="component" value="Unassembled WGS sequence"/>
</dbReference>
<comment type="caution">
    <text evidence="2">The sequence shown here is derived from an EMBL/GenBank/DDBJ whole genome shotgun (WGS) entry which is preliminary data.</text>
</comment>
<sequence>MMSLPTSSAPWIRHAGTEGGTGRRRDEGNVSTRCCDGRLFTQHGEPDDADVAPPSVREVVDQALVGPSVRQLGVVDEDGGTFTGHGGHEAHAADELVGEAEHLAALVDDHLESGRDEEKVHGGTQKDGGMRWMQTVVLPE</sequence>
<protein>
    <submittedName>
        <fullName evidence="2">Uncharacterized protein</fullName>
    </submittedName>
</protein>
<evidence type="ECO:0000313" key="3">
    <source>
        <dbReference type="Proteomes" id="UP000314294"/>
    </source>
</evidence>
<organism evidence="2 3">
    <name type="scientific">Liparis tanakae</name>
    <name type="common">Tanaka's snailfish</name>
    <dbReference type="NCBI Taxonomy" id="230148"/>
    <lineage>
        <taxon>Eukaryota</taxon>
        <taxon>Metazoa</taxon>
        <taxon>Chordata</taxon>
        <taxon>Craniata</taxon>
        <taxon>Vertebrata</taxon>
        <taxon>Euteleostomi</taxon>
        <taxon>Actinopterygii</taxon>
        <taxon>Neopterygii</taxon>
        <taxon>Teleostei</taxon>
        <taxon>Neoteleostei</taxon>
        <taxon>Acanthomorphata</taxon>
        <taxon>Eupercaria</taxon>
        <taxon>Perciformes</taxon>
        <taxon>Cottioidei</taxon>
        <taxon>Cottales</taxon>
        <taxon>Liparidae</taxon>
        <taxon>Liparis</taxon>
    </lineage>
</organism>
<gene>
    <name evidence="2" type="ORF">EYF80_047346</name>
</gene>
<reference evidence="2 3" key="1">
    <citation type="submission" date="2019-03" db="EMBL/GenBank/DDBJ databases">
        <title>First draft genome of Liparis tanakae, snailfish: a comprehensive survey of snailfish specific genes.</title>
        <authorList>
            <person name="Kim W."/>
            <person name="Song I."/>
            <person name="Jeong J.-H."/>
            <person name="Kim D."/>
            <person name="Kim S."/>
            <person name="Ryu S."/>
            <person name="Song J.Y."/>
            <person name="Lee S.K."/>
        </authorList>
    </citation>
    <scope>NUCLEOTIDE SEQUENCE [LARGE SCALE GENOMIC DNA]</scope>
    <source>
        <tissue evidence="2">Muscle</tissue>
    </source>
</reference>
<accession>A0A4Z2FMV1</accession>
<dbReference type="AlphaFoldDB" id="A0A4Z2FMV1"/>
<name>A0A4Z2FMV1_9TELE</name>
<evidence type="ECO:0000313" key="2">
    <source>
        <dbReference type="EMBL" id="TNN42478.1"/>
    </source>
</evidence>
<feature type="region of interest" description="Disordered" evidence="1">
    <location>
        <begin position="1"/>
        <end position="30"/>
    </location>
</feature>
<keyword evidence="3" id="KW-1185">Reference proteome</keyword>